<dbReference type="EMBL" id="JAGRPV010000001">
    <property type="protein sequence ID" value="MDI4646357.1"/>
    <property type="molecule type" value="Genomic_DNA"/>
</dbReference>
<reference evidence="11" key="1">
    <citation type="submission" date="2023-04" db="EMBL/GenBank/DDBJ databases">
        <title>Comparative genomic analysis of Cohnella hashimotonis sp. nov., isolated from the International Space Station.</title>
        <authorList>
            <person name="Venkateswaran K."/>
            <person name="Simpson A."/>
        </authorList>
    </citation>
    <scope>NUCLEOTIDE SEQUENCE</scope>
    <source>
        <strain evidence="11">F6_2S_P_1</strain>
    </source>
</reference>
<dbReference type="InterPro" id="IPR020449">
    <property type="entry name" value="Tscrpt_reg_AraC-type_HTH"/>
</dbReference>
<evidence type="ECO:0000259" key="10">
    <source>
        <dbReference type="PROSITE" id="PS50110"/>
    </source>
</evidence>
<evidence type="ECO:0000256" key="7">
    <source>
        <dbReference type="ARBA" id="ARBA00023163"/>
    </source>
</evidence>
<dbReference type="PRINTS" id="PR00032">
    <property type="entry name" value="HTHARAC"/>
</dbReference>
<dbReference type="RefSeq" id="WP_282909220.1">
    <property type="nucleotide sequence ID" value="NZ_JAGRPV010000001.1"/>
</dbReference>
<organism evidence="11 12">
    <name type="scientific">Cohnella hashimotonis</name>
    <dbReference type="NCBI Taxonomy" id="2826895"/>
    <lineage>
        <taxon>Bacteria</taxon>
        <taxon>Bacillati</taxon>
        <taxon>Bacillota</taxon>
        <taxon>Bacilli</taxon>
        <taxon>Bacillales</taxon>
        <taxon>Paenibacillaceae</taxon>
        <taxon>Cohnella</taxon>
    </lineage>
</organism>
<dbReference type="CDD" id="cd17536">
    <property type="entry name" value="REC_YesN-like"/>
    <property type="match status" value="1"/>
</dbReference>
<accession>A0ABT6THQ5</accession>
<dbReference type="PANTHER" id="PTHR42713:SF3">
    <property type="entry name" value="TRANSCRIPTIONAL REGULATORY PROTEIN HPTR"/>
    <property type="match status" value="1"/>
</dbReference>
<evidence type="ECO:0000313" key="11">
    <source>
        <dbReference type="EMBL" id="MDI4646357.1"/>
    </source>
</evidence>
<dbReference type="SUPFAM" id="SSF52172">
    <property type="entry name" value="CheY-like"/>
    <property type="match status" value="1"/>
</dbReference>
<dbReference type="PANTHER" id="PTHR42713">
    <property type="entry name" value="HISTIDINE KINASE-RELATED"/>
    <property type="match status" value="1"/>
</dbReference>
<dbReference type="InterPro" id="IPR041522">
    <property type="entry name" value="CdaR_GGDEF"/>
</dbReference>
<keyword evidence="12" id="KW-1185">Reference proteome</keyword>
<dbReference type="PROSITE" id="PS50110">
    <property type="entry name" value="RESPONSE_REGULATORY"/>
    <property type="match status" value="1"/>
</dbReference>
<feature type="modified residue" description="4-aspartylphosphate" evidence="8">
    <location>
        <position position="54"/>
    </location>
</feature>
<feature type="domain" description="HTH araC/xylS-type" evidence="9">
    <location>
        <begin position="423"/>
        <end position="521"/>
    </location>
</feature>
<evidence type="ECO:0000256" key="4">
    <source>
        <dbReference type="ARBA" id="ARBA00023012"/>
    </source>
</evidence>
<dbReference type="SMART" id="SM00342">
    <property type="entry name" value="HTH_ARAC"/>
    <property type="match status" value="1"/>
</dbReference>
<keyword evidence="2" id="KW-0963">Cytoplasm</keyword>
<dbReference type="InterPro" id="IPR001789">
    <property type="entry name" value="Sig_transdc_resp-reg_receiver"/>
</dbReference>
<dbReference type="InterPro" id="IPR011006">
    <property type="entry name" value="CheY-like_superfamily"/>
</dbReference>
<comment type="subcellular location">
    <subcellularLocation>
        <location evidence="1">Cytoplasm</location>
    </subcellularLocation>
</comment>
<evidence type="ECO:0000259" key="9">
    <source>
        <dbReference type="PROSITE" id="PS01124"/>
    </source>
</evidence>
<comment type="caution">
    <text evidence="11">The sequence shown here is derived from an EMBL/GenBank/DDBJ whole genome shotgun (WGS) entry which is preliminary data.</text>
</comment>
<dbReference type="InterPro" id="IPR018062">
    <property type="entry name" value="HTH_AraC-typ_CS"/>
</dbReference>
<dbReference type="Proteomes" id="UP001161691">
    <property type="component" value="Unassembled WGS sequence"/>
</dbReference>
<dbReference type="Gene3D" id="3.40.50.2300">
    <property type="match status" value="1"/>
</dbReference>
<keyword evidence="3 8" id="KW-0597">Phosphoprotein</keyword>
<evidence type="ECO:0000256" key="2">
    <source>
        <dbReference type="ARBA" id="ARBA00022490"/>
    </source>
</evidence>
<protein>
    <submittedName>
        <fullName evidence="11">Response regulator</fullName>
    </submittedName>
</protein>
<keyword evidence="7" id="KW-0804">Transcription</keyword>
<sequence>MKLLIADDDEQIRSGIEQGIDWTSLGIQEVMTASNGLEALRLFHERLPEIVLTDVRMPGIDGIELLKRIKEIRSETRVIILSGYSDFEYMKKAIQLDAVDYEMKPIRARHLVALIQRIKEEIIRERVSEREFNKYLASYKANFADELLSGVLTDRTVVLEGLKQYFGLEVADSVVCLIVELDGNWTIDADATRAAMDTLDRLFQSSELAQRGICLRAKEGTMVFVIQTKTNSYLFYSHFANELAGLIRAWNLEAHSLCRSSFSAGISGPGSAADLGRLYREAGLALAKRLYAGNSAAHIYDATSSVEDKAIVGLLDNPAFLAQLSRGELAEAAASVSLAFDRLKQERAYARKSVSAYACSLLQMLKVTARHLPADLIEQIQKRIAFIESQERWLLIDEFKACVVSLFEESASRLSKGLSPHMARADAFIRQNYTRELTVETLAAHVGKTPNYFSHLFKREFGIAFKDYINRLRIEKAKELILGTNELIYEISEQVGFSDYSYFTQVFKKIEGCSPTALRRQPADTVNLSNQ</sequence>
<evidence type="ECO:0000256" key="6">
    <source>
        <dbReference type="ARBA" id="ARBA00023125"/>
    </source>
</evidence>
<dbReference type="PROSITE" id="PS01124">
    <property type="entry name" value="HTH_ARAC_FAMILY_2"/>
    <property type="match status" value="1"/>
</dbReference>
<dbReference type="InterPro" id="IPR009057">
    <property type="entry name" value="Homeodomain-like_sf"/>
</dbReference>
<dbReference type="PROSITE" id="PS00041">
    <property type="entry name" value="HTH_ARAC_FAMILY_1"/>
    <property type="match status" value="1"/>
</dbReference>
<proteinExistence type="predicted"/>
<dbReference type="Pfam" id="PF17853">
    <property type="entry name" value="GGDEF_2"/>
    <property type="match status" value="1"/>
</dbReference>
<dbReference type="SUPFAM" id="SSF46689">
    <property type="entry name" value="Homeodomain-like"/>
    <property type="match status" value="2"/>
</dbReference>
<dbReference type="InterPro" id="IPR051552">
    <property type="entry name" value="HptR"/>
</dbReference>
<keyword evidence="5" id="KW-0805">Transcription regulation</keyword>
<keyword evidence="6" id="KW-0238">DNA-binding</keyword>
<evidence type="ECO:0000256" key="8">
    <source>
        <dbReference type="PROSITE-ProRule" id="PRU00169"/>
    </source>
</evidence>
<evidence type="ECO:0000256" key="3">
    <source>
        <dbReference type="ARBA" id="ARBA00022553"/>
    </source>
</evidence>
<evidence type="ECO:0000256" key="1">
    <source>
        <dbReference type="ARBA" id="ARBA00004496"/>
    </source>
</evidence>
<dbReference type="InterPro" id="IPR018060">
    <property type="entry name" value="HTH_AraC"/>
</dbReference>
<name>A0ABT6THQ5_9BACL</name>
<feature type="domain" description="Response regulatory" evidence="10">
    <location>
        <begin position="2"/>
        <end position="119"/>
    </location>
</feature>
<dbReference type="Pfam" id="PF00072">
    <property type="entry name" value="Response_reg"/>
    <property type="match status" value="1"/>
</dbReference>
<dbReference type="Gene3D" id="1.10.10.60">
    <property type="entry name" value="Homeodomain-like"/>
    <property type="match status" value="2"/>
</dbReference>
<dbReference type="SMART" id="SM00448">
    <property type="entry name" value="REC"/>
    <property type="match status" value="1"/>
</dbReference>
<evidence type="ECO:0000256" key="5">
    <source>
        <dbReference type="ARBA" id="ARBA00023015"/>
    </source>
</evidence>
<keyword evidence="4" id="KW-0902">Two-component regulatory system</keyword>
<evidence type="ECO:0000313" key="12">
    <source>
        <dbReference type="Proteomes" id="UP001161691"/>
    </source>
</evidence>
<dbReference type="Pfam" id="PF12833">
    <property type="entry name" value="HTH_18"/>
    <property type="match status" value="1"/>
</dbReference>
<gene>
    <name evidence="11" type="ORF">KB449_15365</name>
</gene>